<dbReference type="EMBL" id="JAVLVU010000001">
    <property type="protein sequence ID" value="MDT3404265.1"/>
    <property type="molecule type" value="Genomic_DNA"/>
</dbReference>
<reference evidence="2" key="1">
    <citation type="submission" date="2023-07" db="EMBL/GenBank/DDBJ databases">
        <title>Functional and genomic diversity of the sorghum phyllosphere microbiome.</title>
        <authorList>
            <person name="Shade A."/>
        </authorList>
    </citation>
    <scope>NUCLEOTIDE SEQUENCE [LARGE SCALE GENOMIC DNA]</scope>
    <source>
        <strain evidence="2">SORGH_AS_0422</strain>
    </source>
</reference>
<organism evidence="1 2">
    <name type="scientific">Mucilaginibacter terrae</name>
    <dbReference type="NCBI Taxonomy" id="1955052"/>
    <lineage>
        <taxon>Bacteria</taxon>
        <taxon>Pseudomonadati</taxon>
        <taxon>Bacteroidota</taxon>
        <taxon>Sphingobacteriia</taxon>
        <taxon>Sphingobacteriales</taxon>
        <taxon>Sphingobacteriaceae</taxon>
        <taxon>Mucilaginibacter</taxon>
    </lineage>
</organism>
<evidence type="ECO:0000313" key="2">
    <source>
        <dbReference type="Proteomes" id="UP001258315"/>
    </source>
</evidence>
<protein>
    <recommendedName>
        <fullName evidence="3">DNA-binding protein</fullName>
    </recommendedName>
</protein>
<evidence type="ECO:0008006" key="3">
    <source>
        <dbReference type="Google" id="ProtNLM"/>
    </source>
</evidence>
<gene>
    <name evidence="1" type="ORF">QE417_003337</name>
</gene>
<sequence length="38" mass="4275">MSNKQNPKIEPQKIISLNEGRTLSKLIKAKVVTTPKLK</sequence>
<keyword evidence="2" id="KW-1185">Reference proteome</keyword>
<name>A0ABU3GWW5_9SPHI</name>
<comment type="caution">
    <text evidence="1">The sequence shown here is derived from an EMBL/GenBank/DDBJ whole genome shotgun (WGS) entry which is preliminary data.</text>
</comment>
<dbReference type="Proteomes" id="UP001258315">
    <property type="component" value="Unassembled WGS sequence"/>
</dbReference>
<evidence type="ECO:0000313" key="1">
    <source>
        <dbReference type="EMBL" id="MDT3404265.1"/>
    </source>
</evidence>
<accession>A0ABU3GWW5</accession>
<proteinExistence type="predicted"/>